<name>A0ABW9QXR2_9ACTN</name>
<dbReference type="InterPro" id="IPR006311">
    <property type="entry name" value="TAT_signal"/>
</dbReference>
<accession>A0ABW9QXR2</accession>
<protein>
    <submittedName>
        <fullName evidence="4">Substrate-binding domain-containing protein</fullName>
    </submittedName>
</protein>
<dbReference type="SUPFAM" id="SSF53822">
    <property type="entry name" value="Periplasmic binding protein-like I"/>
    <property type="match status" value="1"/>
</dbReference>
<organism evidence="4 5">
    <name type="scientific">Acidiferrimicrobium australe</name>
    <dbReference type="NCBI Taxonomy" id="2664430"/>
    <lineage>
        <taxon>Bacteria</taxon>
        <taxon>Bacillati</taxon>
        <taxon>Actinomycetota</taxon>
        <taxon>Acidimicrobiia</taxon>
        <taxon>Acidimicrobiales</taxon>
        <taxon>Acidimicrobiaceae</taxon>
        <taxon>Acidiferrimicrobium</taxon>
    </lineage>
</organism>
<dbReference type="InterPro" id="IPR050555">
    <property type="entry name" value="Bact_Solute-Bind_Prot2"/>
</dbReference>
<keyword evidence="5" id="KW-1185">Reference proteome</keyword>
<dbReference type="EMBL" id="WJHE01000898">
    <property type="protein sequence ID" value="MST34213.1"/>
    <property type="molecule type" value="Genomic_DNA"/>
</dbReference>
<evidence type="ECO:0000259" key="3">
    <source>
        <dbReference type="Pfam" id="PF13407"/>
    </source>
</evidence>
<reference evidence="4 5" key="1">
    <citation type="submission" date="2019-11" db="EMBL/GenBank/DDBJ databases">
        <title>Acidiferrimicrobium australis gen. nov., sp. nov., an acidophilic and obligately heterotrophic, member of the Actinobacteria that catalyses dissimilatory oxido- reduction of iron isolated from metal-rich acidic water in Chile.</title>
        <authorList>
            <person name="Gonzalez D."/>
            <person name="Huber K."/>
            <person name="Hedrich S."/>
            <person name="Rojas-Villalobos C."/>
            <person name="Quatrini R."/>
            <person name="Dinamarca M.A."/>
            <person name="Schwarz A."/>
            <person name="Canales C."/>
            <person name="Nancucheo I."/>
        </authorList>
    </citation>
    <scope>NUCLEOTIDE SEQUENCE [LARGE SCALE GENOMIC DNA]</scope>
    <source>
        <strain evidence="4 5">USS-CCA1</strain>
    </source>
</reference>
<feature type="domain" description="Periplasmic binding protein" evidence="3">
    <location>
        <begin position="70"/>
        <end position="318"/>
    </location>
</feature>
<dbReference type="PANTHER" id="PTHR30036">
    <property type="entry name" value="D-XYLOSE-BINDING PERIPLASMIC PROTEIN"/>
    <property type="match status" value="1"/>
</dbReference>
<dbReference type="InterPro" id="IPR025997">
    <property type="entry name" value="SBP_2_dom"/>
</dbReference>
<comment type="subcellular location">
    <subcellularLocation>
        <location evidence="1">Cell envelope</location>
    </subcellularLocation>
</comment>
<dbReference type="Proteomes" id="UP000437736">
    <property type="component" value="Unassembled WGS sequence"/>
</dbReference>
<dbReference type="Gene3D" id="3.40.50.2300">
    <property type="match status" value="2"/>
</dbReference>
<evidence type="ECO:0000313" key="4">
    <source>
        <dbReference type="EMBL" id="MST34213.1"/>
    </source>
</evidence>
<evidence type="ECO:0000313" key="5">
    <source>
        <dbReference type="Proteomes" id="UP000437736"/>
    </source>
</evidence>
<dbReference type="Pfam" id="PF13407">
    <property type="entry name" value="Peripla_BP_4"/>
    <property type="match status" value="1"/>
</dbReference>
<dbReference type="PANTHER" id="PTHR30036:SF7">
    <property type="entry name" value="ABC TRANSPORTER PERIPLASMIC-BINDING PROTEIN YPHF"/>
    <property type="match status" value="1"/>
</dbReference>
<sequence length="377" mass="39903">MSYEVKEVDPRDREVSRRRFLKRAGAAALAVPALSTVLEACGTSSPGSASAASFGANGKDPFGKHPNWTFALVNHVTTNPFFVPTRYGAQDACNLLGVSYTWTGSANSIVPHMVSAMNTAIADKVHGIGVPVIDPTAFIKPTDDALSQGIPVVAYNANPPANSKNNQMAYIGQDLFQAGVLAGNKILQFVSKGDLVGGMIATPGTANIQPRMDGAKSVLKPAGVDLVEVATGAQLSQEYSTVPSWYLGHKDVKFLYAVDDGSGEAVAQTITKYNLKGKVHGSGWDVAVPELKAIKAGSLDFSIDQQAYLQGFLPIVQLFLYQLSGGLMRPSNTDTGLLFVTTDNVDSYLSVPSRYEGSTTSEKVLTAPKSIAEVALQ</sequence>
<comment type="similarity">
    <text evidence="2">Belongs to the bacterial solute-binding protein 2 family.</text>
</comment>
<evidence type="ECO:0000256" key="1">
    <source>
        <dbReference type="ARBA" id="ARBA00004196"/>
    </source>
</evidence>
<proteinExistence type="inferred from homology"/>
<dbReference type="PROSITE" id="PS51318">
    <property type="entry name" value="TAT"/>
    <property type="match status" value="1"/>
</dbReference>
<evidence type="ECO:0000256" key="2">
    <source>
        <dbReference type="ARBA" id="ARBA00007639"/>
    </source>
</evidence>
<comment type="caution">
    <text evidence="4">The sequence shown here is derived from an EMBL/GenBank/DDBJ whole genome shotgun (WGS) entry which is preliminary data.</text>
</comment>
<gene>
    <name evidence="4" type="ORF">GHK86_15975</name>
</gene>
<dbReference type="InterPro" id="IPR028082">
    <property type="entry name" value="Peripla_BP_I"/>
</dbReference>